<dbReference type="InterPro" id="IPR050566">
    <property type="entry name" value="Deoxyribonucleoside_kinase"/>
</dbReference>
<evidence type="ECO:0000313" key="5">
    <source>
        <dbReference type="EMBL" id="PIA28369.1"/>
    </source>
</evidence>
<dbReference type="CDD" id="cd01673">
    <property type="entry name" value="dNK"/>
    <property type="match status" value="1"/>
</dbReference>
<dbReference type="GO" id="GO:0005524">
    <property type="term" value="F:ATP binding"/>
    <property type="evidence" value="ECO:0007669"/>
    <property type="project" value="UniProtKB-KW"/>
</dbReference>
<dbReference type="AlphaFoldDB" id="A0A2G5CAR5"/>
<dbReference type="Proteomes" id="UP000230069">
    <property type="component" value="Unassembled WGS sequence"/>
</dbReference>
<reference evidence="5 6" key="1">
    <citation type="submission" date="2017-09" db="EMBL/GenBank/DDBJ databases">
        <title>WGS assembly of Aquilegia coerulea Goldsmith.</title>
        <authorList>
            <person name="Hodges S."/>
            <person name="Kramer E."/>
            <person name="Nordborg M."/>
            <person name="Tomkins J."/>
            <person name="Borevitz J."/>
            <person name="Derieg N."/>
            <person name="Yan J."/>
            <person name="Mihaltcheva S."/>
            <person name="Hayes R.D."/>
            <person name="Rokhsar D."/>
        </authorList>
    </citation>
    <scope>NUCLEOTIDE SEQUENCE [LARGE SCALE GENOMIC DNA]</scope>
    <source>
        <strain evidence="6">cv. Goldsmith</strain>
    </source>
</reference>
<comment type="similarity">
    <text evidence="1">Belongs to the DCK/DGK family.</text>
</comment>
<dbReference type="InterPro" id="IPR027417">
    <property type="entry name" value="P-loop_NTPase"/>
</dbReference>
<keyword evidence="3" id="KW-0547">Nucleotide-binding</keyword>
<dbReference type="InterPro" id="IPR002624">
    <property type="entry name" value="DCK/DGK"/>
</dbReference>
<gene>
    <name evidence="5" type="ORF">AQUCO_07100034v1</name>
</gene>
<dbReference type="GO" id="GO:0005737">
    <property type="term" value="C:cytoplasm"/>
    <property type="evidence" value="ECO:0007669"/>
    <property type="project" value="TreeGrafter"/>
</dbReference>
<feature type="binding site" evidence="3">
    <location>
        <begin position="145"/>
        <end position="149"/>
    </location>
    <ligand>
        <name>ATP</name>
        <dbReference type="ChEBI" id="CHEBI:30616"/>
    </ligand>
</feature>
<proteinExistence type="inferred from homology"/>
<keyword evidence="6" id="KW-1185">Reference proteome</keyword>
<keyword evidence="3" id="KW-0067">ATP-binding</keyword>
<dbReference type="InterPro" id="IPR031314">
    <property type="entry name" value="DNK_dom"/>
</dbReference>
<organism evidence="5 6">
    <name type="scientific">Aquilegia coerulea</name>
    <name type="common">Rocky mountain columbine</name>
    <dbReference type="NCBI Taxonomy" id="218851"/>
    <lineage>
        <taxon>Eukaryota</taxon>
        <taxon>Viridiplantae</taxon>
        <taxon>Streptophyta</taxon>
        <taxon>Embryophyta</taxon>
        <taxon>Tracheophyta</taxon>
        <taxon>Spermatophyta</taxon>
        <taxon>Magnoliopsida</taxon>
        <taxon>Ranunculales</taxon>
        <taxon>Ranunculaceae</taxon>
        <taxon>Thalictroideae</taxon>
        <taxon>Aquilegia</taxon>
    </lineage>
</organism>
<feature type="domain" description="Deoxynucleoside kinase" evidence="4">
    <location>
        <begin position="2"/>
        <end position="190"/>
    </location>
</feature>
<name>A0A2G5CAR5_AQUCA</name>
<dbReference type="PIRSF" id="PIRSF000705">
    <property type="entry name" value="DNK"/>
    <property type="match status" value="1"/>
</dbReference>
<evidence type="ECO:0000256" key="2">
    <source>
        <dbReference type="PIRSR" id="PIRSR000705-1"/>
    </source>
</evidence>
<dbReference type="EMBL" id="KZ305088">
    <property type="protein sequence ID" value="PIA28369.1"/>
    <property type="molecule type" value="Genomic_DNA"/>
</dbReference>
<dbReference type="Gene3D" id="3.40.50.300">
    <property type="entry name" value="P-loop containing nucleotide triphosphate hydrolases"/>
    <property type="match status" value="1"/>
</dbReference>
<evidence type="ECO:0000259" key="4">
    <source>
        <dbReference type="Pfam" id="PF01712"/>
    </source>
</evidence>
<dbReference type="PANTHER" id="PTHR10513:SF35">
    <property type="entry name" value="DEOXYADENOSINE KINASE"/>
    <property type="match status" value="1"/>
</dbReference>
<dbReference type="OrthoDB" id="567086at2759"/>
<evidence type="ECO:0000313" key="6">
    <source>
        <dbReference type="Proteomes" id="UP000230069"/>
    </source>
</evidence>
<protein>
    <recommendedName>
        <fullName evidence="4">Deoxynucleoside kinase domain-containing protein</fullName>
    </recommendedName>
</protein>
<evidence type="ECO:0000256" key="3">
    <source>
        <dbReference type="PIRSR" id="PIRSR000705-3"/>
    </source>
</evidence>
<dbReference type="GO" id="GO:0019136">
    <property type="term" value="F:deoxynucleoside kinase activity"/>
    <property type="evidence" value="ECO:0007669"/>
    <property type="project" value="InterPro"/>
</dbReference>
<dbReference type="SUPFAM" id="SSF52540">
    <property type="entry name" value="P-loop containing nucleoside triphosphate hydrolases"/>
    <property type="match status" value="1"/>
</dbReference>
<feature type="non-terminal residue" evidence="5">
    <location>
        <position position="1"/>
    </location>
</feature>
<sequence length="242" mass="28294">RISVGKTNFLQRIANETLELRDLVEVVPEPISKWQDIGPDHFNILDVFYAEPQRYAYTFQNYVFVTRVMQEQESSGGVKPLRLMEMSVFSDRMVFVRAVHEAKWMNEMEISIYDSWFDPVVSNLPGLIPDGFIYLRASPDTCHKRMMLRKREEEGGVTLNYLRDLHEKHESWLFPFESGNHGVLSVNQLPLKMDNPLHPEIRDRVFYLEGDHLHSSIKKVPALVLDCEPNIDFNKDIDAKRQ</sequence>
<evidence type="ECO:0000256" key="1">
    <source>
        <dbReference type="ARBA" id="ARBA00007420"/>
    </source>
</evidence>
<accession>A0A2G5CAR5</accession>
<dbReference type="Pfam" id="PF01712">
    <property type="entry name" value="dNK"/>
    <property type="match status" value="1"/>
</dbReference>
<feature type="active site" description="Proton acceptor" evidence="2">
    <location>
        <position position="85"/>
    </location>
</feature>
<dbReference type="PANTHER" id="PTHR10513">
    <property type="entry name" value="DEOXYNUCLEOSIDE KINASE"/>
    <property type="match status" value="1"/>
</dbReference>